<dbReference type="EMBL" id="CM023484">
    <property type="protein sequence ID" value="KAH6931807.1"/>
    <property type="molecule type" value="Genomic_DNA"/>
</dbReference>
<keyword evidence="2" id="KW-1185">Reference proteome</keyword>
<dbReference type="Proteomes" id="UP000821845">
    <property type="component" value="Chromosome 4"/>
</dbReference>
<comment type="caution">
    <text evidence="1">The sequence shown here is derived from an EMBL/GenBank/DDBJ whole genome shotgun (WGS) entry which is preliminary data.</text>
</comment>
<name>A0ACB7SF77_HYAAI</name>
<sequence length="111" mass="12286">MAVHGIIGFQAAAQCSESEEPAAKIRLVKSFSEMCDIVDSKAYDKDGINEYLRAESLSTCSESERLEFWKGEQCNYLSPCTPARKVLAIPATIKHTSSKRNFSEAGSMMQE</sequence>
<proteinExistence type="predicted"/>
<gene>
    <name evidence="1" type="ORF">HPB50_000860</name>
</gene>
<evidence type="ECO:0000313" key="1">
    <source>
        <dbReference type="EMBL" id="KAH6931807.1"/>
    </source>
</evidence>
<accession>A0ACB7SF77</accession>
<evidence type="ECO:0000313" key="2">
    <source>
        <dbReference type="Proteomes" id="UP000821845"/>
    </source>
</evidence>
<protein>
    <submittedName>
        <fullName evidence="1">Uncharacterized protein</fullName>
    </submittedName>
</protein>
<organism evidence="1 2">
    <name type="scientific">Hyalomma asiaticum</name>
    <name type="common">Tick</name>
    <dbReference type="NCBI Taxonomy" id="266040"/>
    <lineage>
        <taxon>Eukaryota</taxon>
        <taxon>Metazoa</taxon>
        <taxon>Ecdysozoa</taxon>
        <taxon>Arthropoda</taxon>
        <taxon>Chelicerata</taxon>
        <taxon>Arachnida</taxon>
        <taxon>Acari</taxon>
        <taxon>Parasitiformes</taxon>
        <taxon>Ixodida</taxon>
        <taxon>Ixodoidea</taxon>
        <taxon>Ixodidae</taxon>
        <taxon>Hyalomminae</taxon>
        <taxon>Hyalomma</taxon>
    </lineage>
</organism>
<reference evidence="1" key="1">
    <citation type="submission" date="2020-05" db="EMBL/GenBank/DDBJ databases">
        <title>Large-scale comparative analyses of tick genomes elucidate their genetic diversity and vector capacities.</title>
        <authorList>
            <person name="Jia N."/>
            <person name="Wang J."/>
            <person name="Shi W."/>
            <person name="Du L."/>
            <person name="Sun Y."/>
            <person name="Zhan W."/>
            <person name="Jiang J."/>
            <person name="Wang Q."/>
            <person name="Zhang B."/>
            <person name="Ji P."/>
            <person name="Sakyi L.B."/>
            <person name="Cui X."/>
            <person name="Yuan T."/>
            <person name="Jiang B."/>
            <person name="Yang W."/>
            <person name="Lam T.T.-Y."/>
            <person name="Chang Q."/>
            <person name="Ding S."/>
            <person name="Wang X."/>
            <person name="Zhu J."/>
            <person name="Ruan X."/>
            <person name="Zhao L."/>
            <person name="Wei J."/>
            <person name="Que T."/>
            <person name="Du C."/>
            <person name="Cheng J."/>
            <person name="Dai P."/>
            <person name="Han X."/>
            <person name="Huang E."/>
            <person name="Gao Y."/>
            <person name="Liu J."/>
            <person name="Shao H."/>
            <person name="Ye R."/>
            <person name="Li L."/>
            <person name="Wei W."/>
            <person name="Wang X."/>
            <person name="Wang C."/>
            <person name="Yang T."/>
            <person name="Huo Q."/>
            <person name="Li W."/>
            <person name="Guo W."/>
            <person name="Chen H."/>
            <person name="Zhou L."/>
            <person name="Ni X."/>
            <person name="Tian J."/>
            <person name="Zhou Y."/>
            <person name="Sheng Y."/>
            <person name="Liu T."/>
            <person name="Pan Y."/>
            <person name="Xia L."/>
            <person name="Li J."/>
            <person name="Zhao F."/>
            <person name="Cao W."/>
        </authorList>
    </citation>
    <scope>NUCLEOTIDE SEQUENCE</scope>
    <source>
        <strain evidence="1">Hyas-2018</strain>
    </source>
</reference>